<dbReference type="InterPro" id="IPR016161">
    <property type="entry name" value="Ald_DH/histidinol_DH"/>
</dbReference>
<dbReference type="KEGG" id="gfs:119637641"/>
<dbReference type="InterPro" id="IPR009961">
    <property type="entry name" value="DUF1487"/>
</dbReference>
<gene>
    <name evidence="2 3 4 5 6" type="primary">LOC119637641</name>
</gene>
<reference evidence="2 3" key="1">
    <citation type="submission" date="2025-04" db="UniProtKB">
        <authorList>
            <consortium name="RefSeq"/>
        </authorList>
    </citation>
    <scope>IDENTIFICATION</scope>
    <source>
        <tissue evidence="2 3">Whole body pupa</tissue>
    </source>
</reference>
<dbReference type="InterPro" id="IPR016163">
    <property type="entry name" value="Ald_DH_C"/>
</dbReference>
<dbReference type="SUPFAM" id="SSF53720">
    <property type="entry name" value="ALDH-like"/>
    <property type="match status" value="1"/>
</dbReference>
<dbReference type="PANTHER" id="PTHR21644:SF0">
    <property type="entry name" value="AT02555P-RELATED"/>
    <property type="match status" value="1"/>
</dbReference>
<proteinExistence type="predicted"/>
<evidence type="ECO:0000313" key="1">
    <source>
        <dbReference type="Proteomes" id="UP000092443"/>
    </source>
</evidence>
<dbReference type="RefSeq" id="XP_037889755.1">
    <property type="nucleotide sequence ID" value="XM_038033827.1"/>
</dbReference>
<evidence type="ECO:0000313" key="6">
    <source>
        <dbReference type="RefSeq" id="XP_037889755.1"/>
    </source>
</evidence>
<evidence type="ECO:0000313" key="4">
    <source>
        <dbReference type="RefSeq" id="XP_037889753.1"/>
    </source>
</evidence>
<dbReference type="Gene3D" id="3.40.309.10">
    <property type="entry name" value="Aldehyde Dehydrogenase, Chain A, domain 2"/>
    <property type="match status" value="1"/>
</dbReference>
<dbReference type="RefSeq" id="XP_037889753.1">
    <property type="nucleotide sequence ID" value="XM_038033825.1"/>
</dbReference>
<evidence type="ECO:0000313" key="5">
    <source>
        <dbReference type="RefSeq" id="XP_037889754.1"/>
    </source>
</evidence>
<evidence type="ECO:0000313" key="3">
    <source>
        <dbReference type="RefSeq" id="XP_037889751.1"/>
    </source>
</evidence>
<dbReference type="GO" id="GO:0016620">
    <property type="term" value="F:oxidoreductase activity, acting on the aldehyde or oxo group of donors, NAD or NADP as acceptor"/>
    <property type="evidence" value="ECO:0007669"/>
    <property type="project" value="InterPro"/>
</dbReference>
<organism evidence="1 6">
    <name type="scientific">Glossina fuscipes</name>
    <dbReference type="NCBI Taxonomy" id="7396"/>
    <lineage>
        <taxon>Eukaryota</taxon>
        <taxon>Metazoa</taxon>
        <taxon>Ecdysozoa</taxon>
        <taxon>Arthropoda</taxon>
        <taxon>Hexapoda</taxon>
        <taxon>Insecta</taxon>
        <taxon>Pterygota</taxon>
        <taxon>Neoptera</taxon>
        <taxon>Endopterygota</taxon>
        <taxon>Diptera</taxon>
        <taxon>Brachycera</taxon>
        <taxon>Muscomorpha</taxon>
        <taxon>Hippoboscoidea</taxon>
        <taxon>Glossinidae</taxon>
        <taxon>Glossina</taxon>
    </lineage>
</organism>
<dbReference type="GeneID" id="119637641"/>
<keyword evidence="1" id="KW-1185">Reference proteome</keyword>
<sequence>MSTNLLTQAMLKDLHYDIPNVCTQPIDTFESIGRPTTVMVLFEHSDINAAVYHMSKTIEDPESFRCGAIATVLVEECIKEIFKKKLLNALKTQKLADNNNASFGEATENLKRLNANAINFNNDNGTIAIMVDDFSHEHVGSYVNGIITLHAFRTNKECIALIKKESLEFTCATIWHENHSYAYELIAALTCKLFYINCFRINLSPLKSKPPASESYVTMDERYHYETFVSNGVLKSTIFPIGSIFAN</sequence>
<dbReference type="AlphaFoldDB" id="A0A9C5YVR1"/>
<evidence type="ECO:0000313" key="2">
    <source>
        <dbReference type="RefSeq" id="XP_037889750.1"/>
    </source>
</evidence>
<protein>
    <submittedName>
        <fullName evidence="2 3">Uncharacterized protein LOC119637641 isoform X1</fullName>
    </submittedName>
</protein>
<dbReference type="Pfam" id="PF07368">
    <property type="entry name" value="DUF1487"/>
    <property type="match status" value="1"/>
</dbReference>
<dbReference type="PANTHER" id="PTHR21644">
    <property type="entry name" value="AT02555P-RELATED"/>
    <property type="match status" value="1"/>
</dbReference>
<dbReference type="Proteomes" id="UP000092443">
    <property type="component" value="Unplaced"/>
</dbReference>
<accession>A0A9C5YVR1</accession>
<dbReference type="RefSeq" id="XP_037889751.1">
    <property type="nucleotide sequence ID" value="XM_038033823.1"/>
</dbReference>
<dbReference type="RefSeq" id="XP_037889754.1">
    <property type="nucleotide sequence ID" value="XM_038033826.1"/>
</dbReference>
<dbReference type="RefSeq" id="XP_037889750.1">
    <property type="nucleotide sequence ID" value="XM_038033822.1"/>
</dbReference>
<name>A0A9C5YVR1_9MUSC</name>